<organism evidence="3 4">
    <name type="scientific">Coemansia brasiliensis</name>
    <dbReference type="NCBI Taxonomy" id="2650707"/>
    <lineage>
        <taxon>Eukaryota</taxon>
        <taxon>Fungi</taxon>
        <taxon>Fungi incertae sedis</taxon>
        <taxon>Zoopagomycota</taxon>
        <taxon>Kickxellomycotina</taxon>
        <taxon>Kickxellomycetes</taxon>
        <taxon>Kickxellales</taxon>
        <taxon>Kickxellaceae</taxon>
        <taxon>Coemansia</taxon>
    </lineage>
</organism>
<feature type="compositionally biased region" description="Basic residues" evidence="1">
    <location>
        <begin position="206"/>
        <end position="216"/>
    </location>
</feature>
<dbReference type="AlphaFoldDB" id="A0A9W8IB39"/>
<feature type="region of interest" description="Disordered" evidence="1">
    <location>
        <begin position="175"/>
        <end position="221"/>
    </location>
</feature>
<dbReference type="InterPro" id="IPR011666">
    <property type="entry name" value="DUF1604"/>
</dbReference>
<protein>
    <recommendedName>
        <fullName evidence="2">G patch domain-containing protein</fullName>
    </recommendedName>
</protein>
<feature type="region of interest" description="Disordered" evidence="1">
    <location>
        <begin position="25"/>
        <end position="50"/>
    </location>
</feature>
<evidence type="ECO:0000256" key="1">
    <source>
        <dbReference type="SAM" id="MobiDB-lite"/>
    </source>
</evidence>
<feature type="compositionally biased region" description="Low complexity" evidence="1">
    <location>
        <begin position="73"/>
        <end position="83"/>
    </location>
</feature>
<gene>
    <name evidence="3" type="ORF">IWW36_001678</name>
</gene>
<dbReference type="PANTHER" id="PTHR13384:SF19">
    <property type="entry name" value="G PATCH DOMAIN-CONTAINING PROTEIN 1"/>
    <property type="match status" value="1"/>
</dbReference>
<name>A0A9W8IB39_9FUNG</name>
<dbReference type="GO" id="GO:0006397">
    <property type="term" value="P:mRNA processing"/>
    <property type="evidence" value="ECO:0007669"/>
    <property type="project" value="InterPro"/>
</dbReference>
<evidence type="ECO:0000259" key="2">
    <source>
        <dbReference type="Pfam" id="PF07713"/>
    </source>
</evidence>
<dbReference type="GO" id="GO:0003723">
    <property type="term" value="F:RNA binding"/>
    <property type="evidence" value="ECO:0007669"/>
    <property type="project" value="TreeGrafter"/>
</dbReference>
<dbReference type="Proteomes" id="UP001139887">
    <property type="component" value="Unassembled WGS sequence"/>
</dbReference>
<dbReference type="OrthoDB" id="20507at2759"/>
<feature type="domain" description="G patch" evidence="2">
    <location>
        <begin position="39"/>
        <end position="115"/>
    </location>
</feature>
<evidence type="ECO:0000313" key="3">
    <source>
        <dbReference type="EMBL" id="KAJ2850709.1"/>
    </source>
</evidence>
<dbReference type="Pfam" id="PF07713">
    <property type="entry name" value="DUF1604"/>
    <property type="match status" value="1"/>
</dbReference>
<reference evidence="3" key="1">
    <citation type="submission" date="2022-07" db="EMBL/GenBank/DDBJ databases">
        <title>Phylogenomic reconstructions and comparative analyses of Kickxellomycotina fungi.</title>
        <authorList>
            <person name="Reynolds N.K."/>
            <person name="Stajich J.E."/>
            <person name="Barry K."/>
            <person name="Grigoriev I.V."/>
            <person name="Crous P."/>
            <person name="Smith M.E."/>
        </authorList>
    </citation>
    <scope>NUCLEOTIDE SEQUENCE</scope>
    <source>
        <strain evidence="3">NRRL 1566</strain>
    </source>
</reference>
<feature type="compositionally biased region" description="Basic and acidic residues" evidence="1">
    <location>
        <begin position="38"/>
        <end position="50"/>
    </location>
</feature>
<keyword evidence="4" id="KW-1185">Reference proteome</keyword>
<feature type="region of interest" description="Disordered" evidence="1">
    <location>
        <begin position="64"/>
        <end position="89"/>
    </location>
</feature>
<comment type="caution">
    <text evidence="3">The sequence shown here is derived from an EMBL/GenBank/DDBJ whole genome shotgun (WGS) entry which is preliminary data.</text>
</comment>
<sequence length="474" mass="52125">MSKRKQTYDDDRPDFLYVGTECLSAQDEQRRKQRARRGIMDDKPKDYSRDAFKGGFSAGYFGTVGSKEGWKPSSFVSSRSNRASRQEPQKPVDFMDEEDMADLRASRIFAVRNEYKANALYGVAQVMANKPELYQRIGDQIMAAMGWRSGPTDGQMSKLIAKAAKPNYHGVGYGMDPSRLLPDKSGSAPAPSTSLPDLGNLFTRKPASKSKKKKKNVNVQQLSFGDMDDDVEIIPKAKAASKSNIPAADAQAKQPLSTVTSLTAADSRCHDGRLPLPGFVLVERVEPQMIEIAVPQSFTGIHRQPKTSEGSVPDPHLNTANDKPTIVTAEQRQKLGIMEPARSSSNHPPKPPVVLPNVNILSRFTAATHTADDGLVAEAKSSTQQAPSLKTVCRTVNEWVPSRLLCKRMNIAPPAQSLELAAENEPARQRKQAADYFNLNDNDYVWASDVQGSSVQNPQPRPDMKLLHSVFGSE</sequence>
<dbReference type="GO" id="GO:0005634">
    <property type="term" value="C:nucleus"/>
    <property type="evidence" value="ECO:0007669"/>
    <property type="project" value="TreeGrafter"/>
</dbReference>
<dbReference type="PANTHER" id="PTHR13384">
    <property type="entry name" value="G PATCH DOMAIN-CONTAINING PROTEIN 1"/>
    <property type="match status" value="1"/>
</dbReference>
<accession>A0A9W8IB39</accession>
<proteinExistence type="predicted"/>
<evidence type="ECO:0000313" key="4">
    <source>
        <dbReference type="Proteomes" id="UP001139887"/>
    </source>
</evidence>
<dbReference type="EMBL" id="JANBUW010000025">
    <property type="protein sequence ID" value="KAJ2850709.1"/>
    <property type="molecule type" value="Genomic_DNA"/>
</dbReference>